<dbReference type="EMBL" id="JACVXB010000001">
    <property type="protein sequence ID" value="MBD0831408.1"/>
    <property type="molecule type" value="Genomic_DNA"/>
</dbReference>
<dbReference type="PROSITE" id="PS51123">
    <property type="entry name" value="OMPA_2"/>
    <property type="match status" value="1"/>
</dbReference>
<keyword evidence="7" id="KW-1185">Reference proteome</keyword>
<feature type="domain" description="OmpA-like" evidence="5">
    <location>
        <begin position="103"/>
        <end position="225"/>
    </location>
</feature>
<dbReference type="Proteomes" id="UP000600588">
    <property type="component" value="Unassembled WGS sequence"/>
</dbReference>
<dbReference type="Pfam" id="PF00691">
    <property type="entry name" value="OmpA"/>
    <property type="match status" value="1"/>
</dbReference>
<dbReference type="SUPFAM" id="SSF103088">
    <property type="entry name" value="OmpA-like"/>
    <property type="match status" value="1"/>
</dbReference>
<organism evidence="6 7">
    <name type="scientific">Aestuariibaculum sediminum</name>
    <dbReference type="NCBI Taxonomy" id="2770637"/>
    <lineage>
        <taxon>Bacteria</taxon>
        <taxon>Pseudomonadati</taxon>
        <taxon>Bacteroidota</taxon>
        <taxon>Flavobacteriia</taxon>
        <taxon>Flavobacteriales</taxon>
        <taxon>Flavobacteriaceae</taxon>
    </lineage>
</organism>
<dbReference type="PRINTS" id="PR01021">
    <property type="entry name" value="OMPADOMAIN"/>
</dbReference>
<dbReference type="InterPro" id="IPR036737">
    <property type="entry name" value="OmpA-like_sf"/>
</dbReference>
<name>A0A8J6Q626_9FLAO</name>
<dbReference type="SUPFAM" id="SSF49478">
    <property type="entry name" value="Cna protein B-type domain"/>
    <property type="match status" value="1"/>
</dbReference>
<evidence type="ECO:0000256" key="3">
    <source>
        <dbReference type="ARBA" id="ARBA00023237"/>
    </source>
</evidence>
<dbReference type="Gene3D" id="2.60.40.1120">
    <property type="entry name" value="Carboxypeptidase-like, regulatory domain"/>
    <property type="match status" value="1"/>
</dbReference>
<reference evidence="6 7" key="1">
    <citation type="submission" date="2020-09" db="EMBL/GenBank/DDBJ databases">
        <title>TT11 complete genome.</title>
        <authorList>
            <person name="Wu Z."/>
        </authorList>
    </citation>
    <scope>NUCLEOTIDE SEQUENCE [LARGE SCALE GENOMIC DNA]</scope>
    <source>
        <strain evidence="6 7">TT11</strain>
    </source>
</reference>
<evidence type="ECO:0000256" key="1">
    <source>
        <dbReference type="ARBA" id="ARBA00004442"/>
    </source>
</evidence>
<dbReference type="CDD" id="cd07185">
    <property type="entry name" value="OmpA_C-like"/>
    <property type="match status" value="1"/>
</dbReference>
<evidence type="ECO:0000259" key="5">
    <source>
        <dbReference type="PROSITE" id="PS51123"/>
    </source>
</evidence>
<accession>A0A8J6Q626</accession>
<evidence type="ECO:0000313" key="7">
    <source>
        <dbReference type="Proteomes" id="UP000600588"/>
    </source>
</evidence>
<comment type="caution">
    <text evidence="6">The sequence shown here is derived from an EMBL/GenBank/DDBJ whole genome shotgun (WGS) entry which is preliminary data.</text>
</comment>
<dbReference type="InterPro" id="IPR050330">
    <property type="entry name" value="Bact_OuterMem_StrucFunc"/>
</dbReference>
<protein>
    <submittedName>
        <fullName evidence="6">OmpA family protein</fullName>
    </submittedName>
</protein>
<evidence type="ECO:0000313" key="6">
    <source>
        <dbReference type="EMBL" id="MBD0831408.1"/>
    </source>
</evidence>
<dbReference type="GO" id="GO:0009279">
    <property type="term" value="C:cell outer membrane"/>
    <property type="evidence" value="ECO:0007669"/>
    <property type="project" value="UniProtKB-SubCell"/>
</dbReference>
<dbReference type="AlphaFoldDB" id="A0A8J6Q626"/>
<dbReference type="Gene3D" id="3.30.1330.60">
    <property type="entry name" value="OmpA-like domain"/>
    <property type="match status" value="1"/>
</dbReference>
<comment type="subcellular location">
    <subcellularLocation>
        <location evidence="1">Cell outer membrane</location>
    </subcellularLocation>
</comment>
<keyword evidence="2 4" id="KW-0472">Membrane</keyword>
<evidence type="ECO:0000256" key="2">
    <source>
        <dbReference type="ARBA" id="ARBA00023136"/>
    </source>
</evidence>
<gene>
    <name evidence="6" type="ORF">ICJ83_04600</name>
</gene>
<sequence>MVTAFKKLLNMAILNFILKGNVVECNTEKGLQDVDVILRNTIDPGQKNTLSDANGDFIFHLKQASTFKLKGNKDGYFSNEVNINTNEYDRNQSLFIDFEMCANPCGTAIKLDNIIFNLDKWDILPAAETDLNYIVKLMQENPGIKVEMSSHTDSRGSHEYNQELSQKRAQSTVDYLTNKGIVRNRLIARGAGETELLNHCADGVSCTEAQHTINRRTEFKIICLE</sequence>
<proteinExistence type="predicted"/>
<dbReference type="InterPro" id="IPR006664">
    <property type="entry name" value="OMP_bac"/>
</dbReference>
<evidence type="ECO:0000256" key="4">
    <source>
        <dbReference type="PROSITE-ProRule" id="PRU00473"/>
    </source>
</evidence>
<dbReference type="PANTHER" id="PTHR30329:SF21">
    <property type="entry name" value="LIPOPROTEIN YIAD-RELATED"/>
    <property type="match status" value="1"/>
</dbReference>
<dbReference type="PANTHER" id="PTHR30329">
    <property type="entry name" value="STATOR ELEMENT OF FLAGELLAR MOTOR COMPLEX"/>
    <property type="match status" value="1"/>
</dbReference>
<keyword evidence="3" id="KW-0998">Cell outer membrane</keyword>
<dbReference type="InterPro" id="IPR006665">
    <property type="entry name" value="OmpA-like"/>
</dbReference>